<dbReference type="PANTHER" id="PTHR23416:SF23">
    <property type="entry name" value="ACETYLTRANSFERASE C18B11.09C-RELATED"/>
    <property type="match status" value="1"/>
</dbReference>
<comment type="caution">
    <text evidence="3">The sequence shown here is derived from an EMBL/GenBank/DDBJ whole genome shotgun (WGS) entry which is preliminary data.</text>
</comment>
<organism evidence="3 4">
    <name type="scientific">Terrimonas ginsenosidimutans</name>
    <dbReference type="NCBI Taxonomy" id="2908004"/>
    <lineage>
        <taxon>Bacteria</taxon>
        <taxon>Pseudomonadati</taxon>
        <taxon>Bacteroidota</taxon>
        <taxon>Chitinophagia</taxon>
        <taxon>Chitinophagales</taxon>
        <taxon>Chitinophagaceae</taxon>
        <taxon>Terrimonas</taxon>
    </lineage>
</organism>
<dbReference type="CDD" id="cd05825">
    <property type="entry name" value="LbH_wcaF_like"/>
    <property type="match status" value="1"/>
</dbReference>
<dbReference type="Pfam" id="PF00132">
    <property type="entry name" value="Hexapep"/>
    <property type="match status" value="1"/>
</dbReference>
<evidence type="ECO:0000313" key="4">
    <source>
        <dbReference type="Proteomes" id="UP001165367"/>
    </source>
</evidence>
<keyword evidence="4" id="KW-1185">Reference proteome</keyword>
<reference evidence="3" key="1">
    <citation type="submission" date="2022-01" db="EMBL/GenBank/DDBJ databases">
        <authorList>
            <person name="Jo J.-H."/>
            <person name="Im W.-T."/>
        </authorList>
    </citation>
    <scope>NUCLEOTIDE SEQUENCE</scope>
    <source>
        <strain evidence="3">NA20</strain>
    </source>
</reference>
<dbReference type="NCBIfam" id="NF007797">
    <property type="entry name" value="PRK10502.1"/>
    <property type="match status" value="1"/>
</dbReference>
<dbReference type="InterPro" id="IPR051159">
    <property type="entry name" value="Hexapeptide_acetyltransf"/>
</dbReference>
<accession>A0ABS9L0D0</accession>
<sequence length="180" mass="19960">MHNTDTHSGASFSVKNRIARVIWNAVYLFLFRFSPTPLHGWRSFLLRLFGGKVGKGVHVYPGAKIWAPWNVELKDQCGIANDVILYSQGHIKIGARSVISQGSHICAGTHDYTRKGFPLITMPITIGDEVWIAAECFIHPGVTIEDGAVVGARSVVTKDLPRWMVCSGHPCQPIKQRILE</sequence>
<evidence type="ECO:0000256" key="2">
    <source>
        <dbReference type="ARBA" id="ARBA00022679"/>
    </source>
</evidence>
<dbReference type="RefSeq" id="WP_237877203.1">
    <property type="nucleotide sequence ID" value="NZ_JAKLTR010000032.1"/>
</dbReference>
<dbReference type="PANTHER" id="PTHR23416">
    <property type="entry name" value="SIALIC ACID SYNTHASE-RELATED"/>
    <property type="match status" value="1"/>
</dbReference>
<dbReference type="SUPFAM" id="SSF51161">
    <property type="entry name" value="Trimeric LpxA-like enzymes"/>
    <property type="match status" value="1"/>
</dbReference>
<dbReference type="EMBL" id="JAKLTR010000032">
    <property type="protein sequence ID" value="MCG2618082.1"/>
    <property type="molecule type" value="Genomic_DNA"/>
</dbReference>
<protein>
    <submittedName>
        <fullName evidence="3">WcaF family extracellular polysaccharide biosynthesis acetyltransferase</fullName>
    </submittedName>
</protein>
<keyword evidence="2" id="KW-0808">Transferase</keyword>
<proteinExistence type="inferred from homology"/>
<comment type="similarity">
    <text evidence="1">Belongs to the transferase hexapeptide repeat family.</text>
</comment>
<gene>
    <name evidence="3" type="ORF">LZZ85_27515</name>
</gene>
<evidence type="ECO:0000256" key="1">
    <source>
        <dbReference type="ARBA" id="ARBA00007274"/>
    </source>
</evidence>
<dbReference type="InterPro" id="IPR001451">
    <property type="entry name" value="Hexapep"/>
</dbReference>
<dbReference type="Proteomes" id="UP001165367">
    <property type="component" value="Unassembled WGS sequence"/>
</dbReference>
<evidence type="ECO:0000313" key="3">
    <source>
        <dbReference type="EMBL" id="MCG2618082.1"/>
    </source>
</evidence>
<dbReference type="Gene3D" id="2.160.10.10">
    <property type="entry name" value="Hexapeptide repeat proteins"/>
    <property type="match status" value="1"/>
</dbReference>
<dbReference type="InterPro" id="IPR011004">
    <property type="entry name" value="Trimer_LpxA-like_sf"/>
</dbReference>
<name>A0ABS9L0D0_9BACT</name>